<evidence type="ECO:0000313" key="3">
    <source>
        <dbReference type="EMBL" id="KAF8570050.1"/>
    </source>
</evidence>
<organism evidence="3 4">
    <name type="scientific">Paragonimus westermani</name>
    <dbReference type="NCBI Taxonomy" id="34504"/>
    <lineage>
        <taxon>Eukaryota</taxon>
        <taxon>Metazoa</taxon>
        <taxon>Spiralia</taxon>
        <taxon>Lophotrochozoa</taxon>
        <taxon>Platyhelminthes</taxon>
        <taxon>Trematoda</taxon>
        <taxon>Digenea</taxon>
        <taxon>Plagiorchiida</taxon>
        <taxon>Troglotremata</taxon>
        <taxon>Troglotrematidae</taxon>
        <taxon>Paragonimus</taxon>
    </lineage>
</organism>
<dbReference type="InterPro" id="IPR012341">
    <property type="entry name" value="6hp_glycosidase-like_sf"/>
</dbReference>
<dbReference type="PANTHER" id="PTHR11051">
    <property type="entry name" value="GLYCOSYL HYDROLASE-RELATED"/>
    <property type="match status" value="1"/>
</dbReference>
<comment type="similarity">
    <text evidence="1">Belongs to the glycosyl hydrolase 65 family.</text>
</comment>
<comment type="caution">
    <text evidence="3">The sequence shown here is derived from an EMBL/GenBank/DDBJ whole genome shotgun (WGS) entry which is preliminary data.</text>
</comment>
<accession>A0A8T0DQZ8</accession>
<evidence type="ECO:0000259" key="2">
    <source>
        <dbReference type="Pfam" id="PF03632"/>
    </source>
</evidence>
<proteinExistence type="inferred from homology"/>
<dbReference type="SUPFAM" id="SSF48208">
    <property type="entry name" value="Six-hairpin glycosidases"/>
    <property type="match status" value="1"/>
</dbReference>
<reference evidence="3 4" key="1">
    <citation type="submission" date="2019-07" db="EMBL/GenBank/DDBJ databases">
        <title>Annotation for the trematode Paragonimus westermani.</title>
        <authorList>
            <person name="Choi Y.-J."/>
        </authorList>
    </citation>
    <scope>NUCLEOTIDE SEQUENCE [LARGE SCALE GENOMIC DNA]</scope>
    <source>
        <strain evidence="3">180907_Pwestermani</strain>
    </source>
</reference>
<feature type="domain" description="Glycoside hydrolase family 65 central catalytic" evidence="2">
    <location>
        <begin position="13"/>
        <end position="113"/>
    </location>
</feature>
<dbReference type="EMBL" id="JTDF01001421">
    <property type="protein sequence ID" value="KAF8570050.1"/>
    <property type="molecule type" value="Genomic_DNA"/>
</dbReference>
<name>A0A8T0DQZ8_9TREM</name>
<dbReference type="AlphaFoldDB" id="A0A8T0DQZ8"/>
<protein>
    <recommendedName>
        <fullName evidence="2">Glycoside hydrolase family 65 central catalytic domain-containing protein</fullName>
    </recommendedName>
</protein>
<gene>
    <name evidence="3" type="ORF">P879_10055</name>
</gene>
<dbReference type="OrthoDB" id="200349at2759"/>
<dbReference type="Gene3D" id="1.50.10.10">
    <property type="match status" value="1"/>
</dbReference>
<evidence type="ECO:0000313" key="4">
    <source>
        <dbReference type="Proteomes" id="UP000699462"/>
    </source>
</evidence>
<dbReference type="Proteomes" id="UP000699462">
    <property type="component" value="Unassembled WGS sequence"/>
</dbReference>
<dbReference type="PANTHER" id="PTHR11051:SF8">
    <property type="entry name" value="PROTEIN-GLUCOSYLGALACTOSYLHYDROXYLYSINE GLUCOSIDASE"/>
    <property type="match status" value="1"/>
</dbReference>
<evidence type="ECO:0000256" key="1">
    <source>
        <dbReference type="ARBA" id="ARBA00006768"/>
    </source>
</evidence>
<sequence>MSIDDPAAWYHIRGQSLLEHVARFWCSRVVYSLEKMSFELLDVMPPDEYTHCCNNSAYTNAIASISLCAPAKFARLFGAPLPPDYMKWERMAMQMWMPRDSKNQLMLEHENYVLGTCVKQADTVLLTYPLLFDQPEVWKRNMVNYYARVTDTNGPAMTWSIFCICALELKDFDRAVDFFERSLLHVRQPYWNWTETRSGNGAANFLTGVGGFLQSIVNGFVGLRIRLLAHQAVNCECTDPYHMIPALMLSPGVPTQFRSSWRSIRLHSLHFQTRRLTICIDLSRDHWTIELTEGQSVLVGHLVATGAWVFEKQLNIHNDPLQLGFQPVCLVACDSIKLHDSAPQ</sequence>
<dbReference type="InterPro" id="IPR008928">
    <property type="entry name" value="6-hairpin_glycosidase_sf"/>
</dbReference>
<dbReference type="Pfam" id="PF03632">
    <property type="entry name" value="Glyco_hydro_65m"/>
    <property type="match status" value="1"/>
</dbReference>
<dbReference type="InterPro" id="IPR005195">
    <property type="entry name" value="Glyco_hydro_65_M"/>
</dbReference>
<keyword evidence="4" id="KW-1185">Reference proteome</keyword>
<dbReference type="GO" id="GO:0005975">
    <property type="term" value="P:carbohydrate metabolic process"/>
    <property type="evidence" value="ECO:0007669"/>
    <property type="project" value="InterPro"/>
</dbReference>
<dbReference type="GO" id="GO:0004553">
    <property type="term" value="F:hydrolase activity, hydrolyzing O-glycosyl compounds"/>
    <property type="evidence" value="ECO:0007669"/>
    <property type="project" value="TreeGrafter"/>
</dbReference>